<keyword evidence="4" id="KW-1185">Reference proteome</keyword>
<proteinExistence type="inferred from homology"/>
<reference evidence="3 4" key="2">
    <citation type="submission" date="2020-07" db="EMBL/GenBank/DDBJ databases">
        <title>Genome assembly of wild tea tree DASZ reveals pedigree and selection history of tea varieties.</title>
        <authorList>
            <person name="Zhang W."/>
        </authorList>
    </citation>
    <scope>NUCLEOTIDE SEQUENCE [LARGE SCALE GENOMIC DNA]</scope>
    <source>
        <strain evidence="4">cv. G240</strain>
        <tissue evidence="3">Leaf</tissue>
    </source>
</reference>
<dbReference type="EMBL" id="JACBKZ010000006">
    <property type="protein sequence ID" value="KAF5947804.1"/>
    <property type="molecule type" value="Genomic_DNA"/>
</dbReference>
<organism evidence="3 4">
    <name type="scientific">Camellia sinensis</name>
    <name type="common">Tea plant</name>
    <name type="synonym">Thea sinensis</name>
    <dbReference type="NCBI Taxonomy" id="4442"/>
    <lineage>
        <taxon>Eukaryota</taxon>
        <taxon>Viridiplantae</taxon>
        <taxon>Streptophyta</taxon>
        <taxon>Embryophyta</taxon>
        <taxon>Tracheophyta</taxon>
        <taxon>Spermatophyta</taxon>
        <taxon>Magnoliopsida</taxon>
        <taxon>eudicotyledons</taxon>
        <taxon>Gunneridae</taxon>
        <taxon>Pentapetalae</taxon>
        <taxon>asterids</taxon>
        <taxon>Ericales</taxon>
        <taxon>Theaceae</taxon>
        <taxon>Camellia</taxon>
    </lineage>
</organism>
<feature type="compositionally biased region" description="Basic and acidic residues" evidence="2">
    <location>
        <begin position="47"/>
        <end position="57"/>
    </location>
</feature>
<name>A0A7J7H7E8_CAMSI</name>
<sequence length="68" mass="8070">MGNYHFMYKDVEGASTQWDDIQRKLGNLPPKPPAFKPPSFKPAEDEDSKHKDKARHRDCDYHRRLRLC</sequence>
<accession>A0A7J7H7E8</accession>
<dbReference type="GO" id="GO:0005737">
    <property type="term" value="C:cytoplasm"/>
    <property type="evidence" value="ECO:0007669"/>
    <property type="project" value="TreeGrafter"/>
</dbReference>
<protein>
    <submittedName>
        <fullName evidence="3">Uncharacterized protein</fullName>
    </submittedName>
</protein>
<dbReference type="GO" id="GO:0006457">
    <property type="term" value="P:protein folding"/>
    <property type="evidence" value="ECO:0007669"/>
    <property type="project" value="TreeGrafter"/>
</dbReference>
<dbReference type="AlphaFoldDB" id="A0A7J7H7E8"/>
<dbReference type="PANTHER" id="PTHR45809:SF3">
    <property type="entry name" value="VIRAL IAP-ASSOCIATED FACTOR HOMOLOG"/>
    <property type="match status" value="1"/>
</dbReference>
<evidence type="ECO:0000256" key="1">
    <source>
        <dbReference type="ARBA" id="ARBA00009686"/>
    </source>
</evidence>
<dbReference type="PANTHER" id="PTHR45809">
    <property type="entry name" value="VIRAL IAP-ASSOCIATED FACTOR HOMOLOG"/>
    <property type="match status" value="1"/>
</dbReference>
<comment type="caution">
    <text evidence="3">The sequence shown here is derived from an EMBL/GenBank/DDBJ whole genome shotgun (WGS) entry which is preliminary data.</text>
</comment>
<gene>
    <name evidence="3" type="ORF">HYC85_013761</name>
</gene>
<evidence type="ECO:0000256" key="2">
    <source>
        <dbReference type="SAM" id="MobiDB-lite"/>
    </source>
</evidence>
<evidence type="ECO:0000313" key="3">
    <source>
        <dbReference type="EMBL" id="KAF5947804.1"/>
    </source>
</evidence>
<evidence type="ECO:0000313" key="4">
    <source>
        <dbReference type="Proteomes" id="UP000593564"/>
    </source>
</evidence>
<feature type="region of interest" description="Disordered" evidence="2">
    <location>
        <begin position="23"/>
        <end position="57"/>
    </location>
</feature>
<comment type="similarity">
    <text evidence="1">Belongs to the phosducin family.</text>
</comment>
<dbReference type="Proteomes" id="UP000593564">
    <property type="component" value="Unassembled WGS sequence"/>
</dbReference>
<dbReference type="InterPro" id="IPR051498">
    <property type="entry name" value="Phosducin-like_chap/apop_reg"/>
</dbReference>
<feature type="compositionally biased region" description="Pro residues" evidence="2">
    <location>
        <begin position="29"/>
        <end position="40"/>
    </location>
</feature>
<reference evidence="4" key="1">
    <citation type="journal article" date="2020" name="Nat. Commun.">
        <title>Genome assembly of wild tea tree DASZ reveals pedigree and selection history of tea varieties.</title>
        <authorList>
            <person name="Zhang W."/>
            <person name="Zhang Y."/>
            <person name="Qiu H."/>
            <person name="Guo Y."/>
            <person name="Wan H."/>
            <person name="Zhang X."/>
            <person name="Scossa F."/>
            <person name="Alseekh S."/>
            <person name="Zhang Q."/>
            <person name="Wang P."/>
            <person name="Xu L."/>
            <person name="Schmidt M.H."/>
            <person name="Jia X."/>
            <person name="Li D."/>
            <person name="Zhu A."/>
            <person name="Guo F."/>
            <person name="Chen W."/>
            <person name="Ni D."/>
            <person name="Usadel B."/>
            <person name="Fernie A.R."/>
            <person name="Wen W."/>
        </authorList>
    </citation>
    <scope>NUCLEOTIDE SEQUENCE [LARGE SCALE GENOMIC DNA]</scope>
    <source>
        <strain evidence="4">cv. G240</strain>
    </source>
</reference>